<dbReference type="InterPro" id="IPR010982">
    <property type="entry name" value="Lambda_DNA-bd_dom_sf"/>
</dbReference>
<dbReference type="InterPro" id="IPR001387">
    <property type="entry name" value="Cro/C1-type_HTH"/>
</dbReference>
<dbReference type="SMART" id="SM00530">
    <property type="entry name" value="HTH_XRE"/>
    <property type="match status" value="1"/>
</dbReference>
<proteinExistence type="predicted"/>
<protein>
    <submittedName>
        <fullName evidence="2">Helix-turn-helix domain-containing protein</fullName>
    </submittedName>
</protein>
<dbReference type="Proteomes" id="UP001589733">
    <property type="component" value="Unassembled WGS sequence"/>
</dbReference>
<keyword evidence="3" id="KW-1185">Reference proteome</keyword>
<sequence length="84" mass="9688">METLAANLKRHRKARRLSRRVVESVLGISEDVLTRYENDPGLDVHLLPIVKLARYYNTTVEDLLLASDPNIPPAVLVRRRTKRQ</sequence>
<reference evidence="2 3" key="1">
    <citation type="submission" date="2024-09" db="EMBL/GenBank/DDBJ databases">
        <authorList>
            <person name="Sun Q."/>
            <person name="Mori K."/>
        </authorList>
    </citation>
    <scope>NUCLEOTIDE SEQUENCE [LARGE SCALE GENOMIC DNA]</scope>
    <source>
        <strain evidence="2 3">JCM 13503</strain>
    </source>
</reference>
<evidence type="ECO:0000313" key="3">
    <source>
        <dbReference type="Proteomes" id="UP001589733"/>
    </source>
</evidence>
<evidence type="ECO:0000313" key="2">
    <source>
        <dbReference type="EMBL" id="MFB9994509.1"/>
    </source>
</evidence>
<dbReference type="Pfam" id="PF13560">
    <property type="entry name" value="HTH_31"/>
    <property type="match status" value="1"/>
</dbReference>
<accession>A0ABV6B424</accession>
<dbReference type="CDD" id="cd00093">
    <property type="entry name" value="HTH_XRE"/>
    <property type="match status" value="1"/>
</dbReference>
<gene>
    <name evidence="2" type="ORF">ACFFLM_21360</name>
</gene>
<comment type="caution">
    <text evidence="2">The sequence shown here is derived from an EMBL/GenBank/DDBJ whole genome shotgun (WGS) entry which is preliminary data.</text>
</comment>
<feature type="domain" description="HTH cro/C1-type" evidence="1">
    <location>
        <begin position="8"/>
        <end position="63"/>
    </location>
</feature>
<evidence type="ECO:0000259" key="1">
    <source>
        <dbReference type="PROSITE" id="PS50943"/>
    </source>
</evidence>
<dbReference type="Gene3D" id="1.10.260.40">
    <property type="entry name" value="lambda repressor-like DNA-binding domains"/>
    <property type="match status" value="1"/>
</dbReference>
<dbReference type="EMBL" id="JBHLYR010000062">
    <property type="protein sequence ID" value="MFB9994509.1"/>
    <property type="molecule type" value="Genomic_DNA"/>
</dbReference>
<organism evidence="2 3">
    <name type="scientific">Deinococcus oregonensis</name>
    <dbReference type="NCBI Taxonomy" id="1805970"/>
    <lineage>
        <taxon>Bacteria</taxon>
        <taxon>Thermotogati</taxon>
        <taxon>Deinococcota</taxon>
        <taxon>Deinococci</taxon>
        <taxon>Deinococcales</taxon>
        <taxon>Deinococcaceae</taxon>
        <taxon>Deinococcus</taxon>
    </lineage>
</organism>
<dbReference type="PROSITE" id="PS50943">
    <property type="entry name" value="HTH_CROC1"/>
    <property type="match status" value="1"/>
</dbReference>
<dbReference type="RefSeq" id="WP_380015451.1">
    <property type="nucleotide sequence ID" value="NZ_JBHLYR010000062.1"/>
</dbReference>
<name>A0ABV6B424_9DEIO</name>
<dbReference type="SUPFAM" id="SSF47413">
    <property type="entry name" value="lambda repressor-like DNA-binding domains"/>
    <property type="match status" value="1"/>
</dbReference>